<sequence>MREEKSFCYSC</sequence>
<dbReference type="EMBL" id="HACA01015251">
    <property type="protein sequence ID" value="CDW32612.1"/>
    <property type="molecule type" value="Transcribed_RNA"/>
</dbReference>
<reference evidence="1" key="1">
    <citation type="submission" date="2014-05" db="EMBL/GenBank/DDBJ databases">
        <authorList>
            <person name="Chronopoulou M."/>
        </authorList>
    </citation>
    <scope>NUCLEOTIDE SEQUENCE</scope>
    <source>
        <tissue evidence="1">Whole organism</tissue>
    </source>
</reference>
<evidence type="ECO:0000313" key="1">
    <source>
        <dbReference type="EMBL" id="CDW32612.1"/>
    </source>
</evidence>
<protein>
    <submittedName>
        <fullName evidence="1">Uncharacterized protein</fullName>
    </submittedName>
</protein>
<proteinExistence type="predicted"/>
<organism evidence="1">
    <name type="scientific">Lepeophtheirus salmonis</name>
    <name type="common">Salmon louse</name>
    <name type="synonym">Caligus salmonis</name>
    <dbReference type="NCBI Taxonomy" id="72036"/>
    <lineage>
        <taxon>Eukaryota</taxon>
        <taxon>Metazoa</taxon>
        <taxon>Ecdysozoa</taxon>
        <taxon>Arthropoda</taxon>
        <taxon>Crustacea</taxon>
        <taxon>Multicrustacea</taxon>
        <taxon>Hexanauplia</taxon>
        <taxon>Copepoda</taxon>
        <taxon>Siphonostomatoida</taxon>
        <taxon>Caligidae</taxon>
        <taxon>Lepeophtheirus</taxon>
    </lineage>
</organism>
<accession>A0A0K2U3T4</accession>
<name>A0A0K2U3T4_LEPSM</name>